<comment type="similarity">
    <text evidence="1">Belongs to the 'GDXG' lipolytic enzyme family.</text>
</comment>
<feature type="domain" description="Alpha/beta hydrolase fold-3" evidence="3">
    <location>
        <begin position="77"/>
        <end position="283"/>
    </location>
</feature>
<gene>
    <name evidence="4" type="ORF">FNV43_RR22463</name>
</gene>
<dbReference type="AlphaFoldDB" id="A0A8K0DW83"/>
<name>A0A8K0DW83_9ROSA</name>
<sequence>MDATTDEIILNFRNKFRIYKDGRIERFIGEDIVSPSPDSDTAGVRSKDVVISPETGLSGRLYLPKITHSAAGKLSFLLYIHGGAFCIMSPFSTIHHNYVRTLAAQANVVAFSVHYRRATEHLLPIAYDDAWDALKWAVAHSGGDGPEEWLNYHADFQRVFVAGDSAGATLSHSVVLRAGIDDGVNRGSRIIGMVLFHPFFTNDNPDELIEIIFPSKSGLNDPRLNPGADPRLRRLGCGKVLIFVAEEDSLRDRGRNYYKALKESGWGGSVEIVETEGEGHVFHLFDPESDKAMALMEQTVSFLKQG</sequence>
<evidence type="ECO:0000256" key="2">
    <source>
        <dbReference type="ARBA" id="ARBA00022801"/>
    </source>
</evidence>
<dbReference type="InterPro" id="IPR013094">
    <property type="entry name" value="AB_hydrolase_3"/>
</dbReference>
<protein>
    <recommendedName>
        <fullName evidence="3">Alpha/beta hydrolase fold-3 domain-containing protein</fullName>
    </recommendedName>
</protein>
<dbReference type="PROSITE" id="PS01173">
    <property type="entry name" value="LIPASE_GDXG_HIS"/>
    <property type="match status" value="1"/>
</dbReference>
<evidence type="ECO:0000313" key="4">
    <source>
        <dbReference type="EMBL" id="KAF3435374.1"/>
    </source>
</evidence>
<dbReference type="Pfam" id="PF07859">
    <property type="entry name" value="Abhydrolase_3"/>
    <property type="match status" value="1"/>
</dbReference>
<comment type="caution">
    <text evidence="4">The sequence shown here is derived from an EMBL/GenBank/DDBJ whole genome shotgun (WGS) entry which is preliminary data.</text>
</comment>
<proteinExistence type="inferred from homology"/>
<organism evidence="4 5">
    <name type="scientific">Rhamnella rubrinervis</name>
    <dbReference type="NCBI Taxonomy" id="2594499"/>
    <lineage>
        <taxon>Eukaryota</taxon>
        <taxon>Viridiplantae</taxon>
        <taxon>Streptophyta</taxon>
        <taxon>Embryophyta</taxon>
        <taxon>Tracheophyta</taxon>
        <taxon>Spermatophyta</taxon>
        <taxon>Magnoliopsida</taxon>
        <taxon>eudicotyledons</taxon>
        <taxon>Gunneridae</taxon>
        <taxon>Pentapetalae</taxon>
        <taxon>rosids</taxon>
        <taxon>fabids</taxon>
        <taxon>Rosales</taxon>
        <taxon>Rhamnaceae</taxon>
        <taxon>rhamnoid group</taxon>
        <taxon>Rhamneae</taxon>
        <taxon>Rhamnella</taxon>
    </lineage>
</organism>
<dbReference type="OrthoDB" id="408631at2759"/>
<keyword evidence="2" id="KW-0378">Hydrolase</keyword>
<dbReference type="InterPro" id="IPR002168">
    <property type="entry name" value="Lipase_GDXG_HIS_AS"/>
</dbReference>
<accession>A0A8K0DW83</accession>
<dbReference type="Proteomes" id="UP000796880">
    <property type="component" value="Unassembled WGS sequence"/>
</dbReference>
<evidence type="ECO:0000256" key="1">
    <source>
        <dbReference type="ARBA" id="ARBA00010515"/>
    </source>
</evidence>
<dbReference type="EMBL" id="VOIH02000010">
    <property type="protein sequence ID" value="KAF3435374.1"/>
    <property type="molecule type" value="Genomic_DNA"/>
</dbReference>
<dbReference type="PANTHER" id="PTHR23024:SF429">
    <property type="entry name" value="ALPHA_BETA HYDROLASE FOLD PROTEIN"/>
    <property type="match status" value="1"/>
</dbReference>
<dbReference type="InterPro" id="IPR029058">
    <property type="entry name" value="AB_hydrolase_fold"/>
</dbReference>
<dbReference type="InterPro" id="IPR050466">
    <property type="entry name" value="Carboxylest/Gibb_receptor"/>
</dbReference>
<dbReference type="SUPFAM" id="SSF53474">
    <property type="entry name" value="alpha/beta-Hydrolases"/>
    <property type="match status" value="1"/>
</dbReference>
<dbReference type="GO" id="GO:0016787">
    <property type="term" value="F:hydrolase activity"/>
    <property type="evidence" value="ECO:0007669"/>
    <property type="project" value="UniProtKB-KW"/>
</dbReference>
<keyword evidence="5" id="KW-1185">Reference proteome</keyword>
<evidence type="ECO:0000313" key="5">
    <source>
        <dbReference type="Proteomes" id="UP000796880"/>
    </source>
</evidence>
<dbReference type="PANTHER" id="PTHR23024">
    <property type="entry name" value="ARYLACETAMIDE DEACETYLASE"/>
    <property type="match status" value="1"/>
</dbReference>
<reference evidence="4" key="1">
    <citation type="submission" date="2020-03" db="EMBL/GenBank/DDBJ databases">
        <title>A high-quality chromosome-level genome assembly of a woody plant with both climbing and erect habits, Rhamnella rubrinervis.</title>
        <authorList>
            <person name="Lu Z."/>
            <person name="Yang Y."/>
            <person name="Zhu X."/>
            <person name="Sun Y."/>
        </authorList>
    </citation>
    <scope>NUCLEOTIDE SEQUENCE</scope>
    <source>
        <strain evidence="4">BYM</strain>
        <tissue evidence="4">Leaf</tissue>
    </source>
</reference>
<evidence type="ECO:0000259" key="3">
    <source>
        <dbReference type="Pfam" id="PF07859"/>
    </source>
</evidence>
<dbReference type="Gene3D" id="3.40.50.1820">
    <property type="entry name" value="alpha/beta hydrolase"/>
    <property type="match status" value="1"/>
</dbReference>